<organism evidence="2 3">
    <name type="scientific">Clohesyomyces aquaticus</name>
    <dbReference type="NCBI Taxonomy" id="1231657"/>
    <lineage>
        <taxon>Eukaryota</taxon>
        <taxon>Fungi</taxon>
        <taxon>Dikarya</taxon>
        <taxon>Ascomycota</taxon>
        <taxon>Pezizomycotina</taxon>
        <taxon>Dothideomycetes</taxon>
        <taxon>Pleosporomycetidae</taxon>
        <taxon>Pleosporales</taxon>
        <taxon>Lindgomycetaceae</taxon>
        <taxon>Clohesyomyces</taxon>
    </lineage>
</organism>
<dbReference type="Proteomes" id="UP000193144">
    <property type="component" value="Unassembled WGS sequence"/>
</dbReference>
<reference evidence="2 3" key="1">
    <citation type="submission" date="2016-07" db="EMBL/GenBank/DDBJ databases">
        <title>Pervasive Adenine N6-methylation of Active Genes in Fungi.</title>
        <authorList>
            <consortium name="DOE Joint Genome Institute"/>
            <person name="Mondo S.J."/>
            <person name="Dannebaum R.O."/>
            <person name="Kuo R.C."/>
            <person name="Labutti K."/>
            <person name="Haridas S."/>
            <person name="Kuo A."/>
            <person name="Salamov A."/>
            <person name="Ahrendt S.R."/>
            <person name="Lipzen A."/>
            <person name="Sullivan W."/>
            <person name="Andreopoulos W.B."/>
            <person name="Clum A."/>
            <person name="Lindquist E."/>
            <person name="Daum C."/>
            <person name="Ramamoorthy G.K."/>
            <person name="Gryganskyi A."/>
            <person name="Culley D."/>
            <person name="Magnuson J.K."/>
            <person name="James T.Y."/>
            <person name="O'Malley M.A."/>
            <person name="Stajich J.E."/>
            <person name="Spatafora J.W."/>
            <person name="Visel A."/>
            <person name="Grigoriev I.V."/>
        </authorList>
    </citation>
    <scope>NUCLEOTIDE SEQUENCE [LARGE SCALE GENOMIC DNA]</scope>
    <source>
        <strain evidence="2 3">CBS 115471</strain>
    </source>
</reference>
<protein>
    <submittedName>
        <fullName evidence="2">Uncharacterized protein</fullName>
    </submittedName>
</protein>
<feature type="compositionally biased region" description="Polar residues" evidence="1">
    <location>
        <begin position="194"/>
        <end position="207"/>
    </location>
</feature>
<dbReference type="AlphaFoldDB" id="A0A1Y1ZHC7"/>
<keyword evidence="3" id="KW-1185">Reference proteome</keyword>
<evidence type="ECO:0000313" key="3">
    <source>
        <dbReference type="Proteomes" id="UP000193144"/>
    </source>
</evidence>
<proteinExistence type="predicted"/>
<dbReference type="EMBL" id="MCFA01000083">
    <property type="protein sequence ID" value="ORY09662.1"/>
    <property type="molecule type" value="Genomic_DNA"/>
</dbReference>
<name>A0A1Y1ZHC7_9PLEO</name>
<evidence type="ECO:0000313" key="2">
    <source>
        <dbReference type="EMBL" id="ORY09662.1"/>
    </source>
</evidence>
<evidence type="ECO:0000256" key="1">
    <source>
        <dbReference type="SAM" id="MobiDB-lite"/>
    </source>
</evidence>
<comment type="caution">
    <text evidence="2">The sequence shown here is derived from an EMBL/GenBank/DDBJ whole genome shotgun (WGS) entry which is preliminary data.</text>
</comment>
<sequence>MPWNFILTRQILAGEPTCQPTKPTVDRTPSELMTDTHARTHTAAWWASPPSAASIKSPLKLYVVWIPRNAMVELDQALQIIALLSSSAQNRSTVVVRLQAPRPVSTQDPENRSDLMARHATVAGLKTSAATSQDAESAGHRALMACNGMFIHPNFKMVGHNADGIQNSIVCSATNSPTPGRRHRGRQRCRARKQTQANQPASSMQSQPRDKIEPTPHPNLTTLLFKDLVRNSRTRGDVKRSGFFGSCSRGVWRFLLRVVQFHGVHGVASVLQARCGLVGILHSVNDVFLDNGRCEESVR</sequence>
<feature type="region of interest" description="Disordered" evidence="1">
    <location>
        <begin position="172"/>
        <end position="217"/>
    </location>
</feature>
<gene>
    <name evidence="2" type="ORF">BCR34DRAFT_367148</name>
</gene>
<feature type="compositionally biased region" description="Basic residues" evidence="1">
    <location>
        <begin position="180"/>
        <end position="193"/>
    </location>
</feature>
<accession>A0A1Y1ZHC7</accession>